<comment type="subunit">
    <text evidence="4">Homodimer.</text>
</comment>
<reference evidence="22" key="2">
    <citation type="submission" date="2025-08" db="UniProtKB">
        <authorList>
            <consortium name="RefSeq"/>
        </authorList>
    </citation>
    <scope>IDENTIFICATION</scope>
    <source>
        <strain evidence="22">S238N-H82</strain>
        <tissue evidence="22">Testes</tissue>
    </source>
</reference>
<keyword evidence="12 17" id="KW-0175">Coiled coil</keyword>
<keyword evidence="8" id="KW-1000">Mitochondrion outer membrane</keyword>
<evidence type="ECO:0000313" key="21">
    <source>
        <dbReference type="Proteomes" id="UP000001554"/>
    </source>
</evidence>
<dbReference type="OMA" id="LHCEEYD"/>
<dbReference type="GO" id="GO:0005741">
    <property type="term" value="C:mitochondrial outer membrane"/>
    <property type="evidence" value="ECO:0000318"/>
    <property type="project" value="GO_Central"/>
</dbReference>
<dbReference type="InterPro" id="IPR036282">
    <property type="entry name" value="Glutathione-S-Trfase_C_sf"/>
</dbReference>
<keyword evidence="13" id="KW-0496">Mitochondrion</keyword>
<keyword evidence="7 18" id="KW-0812">Transmembrane</keyword>
<keyword evidence="10 18" id="KW-1133">Transmembrane helix</keyword>
<evidence type="ECO:0000313" key="22">
    <source>
        <dbReference type="RefSeq" id="XP_035680537.1"/>
    </source>
</evidence>
<dbReference type="GeneID" id="118418634"/>
<keyword evidence="11" id="KW-0007">Acetylation</keyword>
<evidence type="ECO:0000256" key="9">
    <source>
        <dbReference type="ARBA" id="ARBA00022843"/>
    </source>
</evidence>
<evidence type="ECO:0000256" key="5">
    <source>
        <dbReference type="ARBA" id="ARBA00022490"/>
    </source>
</evidence>
<proteinExistence type="inferred from homology"/>
<dbReference type="KEGG" id="bfo:118418634"/>
<protein>
    <recommendedName>
        <fullName evidence="16">Ganglioside-induced differentiation-associated protein 1</fullName>
    </recommendedName>
</protein>
<evidence type="ECO:0000259" key="19">
    <source>
        <dbReference type="PROSITE" id="PS50404"/>
    </source>
</evidence>
<evidence type="ECO:0000259" key="20">
    <source>
        <dbReference type="PROSITE" id="PS50405"/>
    </source>
</evidence>
<comment type="subcellular location">
    <subcellularLocation>
        <location evidence="2">Cytoplasm</location>
    </subcellularLocation>
    <subcellularLocation>
        <location evidence="1">Mitochondrion outer membrane</location>
        <topology evidence="1">Multi-pass membrane protein</topology>
    </subcellularLocation>
</comment>
<dbReference type="InterPro" id="IPR036249">
    <property type="entry name" value="Thioredoxin-like_sf"/>
</dbReference>
<dbReference type="RefSeq" id="XP_035680537.1">
    <property type="nucleotide sequence ID" value="XM_035824644.1"/>
</dbReference>
<reference evidence="21" key="1">
    <citation type="journal article" date="2020" name="Nat. Ecol. Evol.">
        <title>Deeply conserved synteny resolves early events in vertebrate evolution.</title>
        <authorList>
            <person name="Simakov O."/>
            <person name="Marletaz F."/>
            <person name="Yue J.X."/>
            <person name="O'Connell B."/>
            <person name="Jenkins J."/>
            <person name="Brandt A."/>
            <person name="Calef R."/>
            <person name="Tung C.H."/>
            <person name="Huang T.K."/>
            <person name="Schmutz J."/>
            <person name="Satoh N."/>
            <person name="Yu J.K."/>
            <person name="Putnam N.H."/>
            <person name="Green R.E."/>
            <person name="Rokhsar D.S."/>
        </authorList>
    </citation>
    <scope>NUCLEOTIDE SEQUENCE [LARGE SCALE GENOMIC DNA]</scope>
    <source>
        <strain evidence="21">S238N-H82</strain>
    </source>
</reference>
<feature type="transmembrane region" description="Helical" evidence="18">
    <location>
        <begin position="367"/>
        <end position="385"/>
    </location>
</feature>
<dbReference type="OrthoDB" id="249703at2759"/>
<evidence type="ECO:0000256" key="7">
    <source>
        <dbReference type="ARBA" id="ARBA00022692"/>
    </source>
</evidence>
<dbReference type="Pfam" id="PF13417">
    <property type="entry name" value="GST_N_3"/>
    <property type="match status" value="1"/>
</dbReference>
<dbReference type="Gene3D" id="3.40.30.10">
    <property type="entry name" value="Glutaredoxin"/>
    <property type="match status" value="1"/>
</dbReference>
<dbReference type="InterPro" id="IPR004045">
    <property type="entry name" value="Glutathione_S-Trfase_N"/>
</dbReference>
<dbReference type="InterPro" id="IPR040079">
    <property type="entry name" value="Glutathione_S-Trfase"/>
</dbReference>
<evidence type="ECO:0000256" key="11">
    <source>
        <dbReference type="ARBA" id="ARBA00022990"/>
    </source>
</evidence>
<evidence type="ECO:0000256" key="10">
    <source>
        <dbReference type="ARBA" id="ARBA00022989"/>
    </source>
</evidence>
<comment type="function">
    <text evidence="15">Regulates the mitochondrial network by promoting mitochondrial fission.</text>
</comment>
<dbReference type="GO" id="GO:0008053">
    <property type="term" value="P:mitochondrial fusion"/>
    <property type="evidence" value="ECO:0000318"/>
    <property type="project" value="GO_Central"/>
</dbReference>
<keyword evidence="6" id="KW-1017">Isopeptide bond</keyword>
<dbReference type="FunFam" id="3.40.30.10:FF:000113">
    <property type="entry name" value="ganglioside-induced differentiation-associated protein 1 isoform X1"/>
    <property type="match status" value="1"/>
</dbReference>
<accession>A0A9J7MTJ3</accession>
<gene>
    <name evidence="22" type="primary">LOC118418634</name>
</gene>
<dbReference type="InterPro" id="IPR010987">
    <property type="entry name" value="Glutathione-S-Trfase_C-like"/>
</dbReference>
<comment type="similarity">
    <text evidence="3">Belongs to the GST superfamily.</text>
</comment>
<evidence type="ECO:0000256" key="4">
    <source>
        <dbReference type="ARBA" id="ARBA00011738"/>
    </source>
</evidence>
<dbReference type="AlphaFoldDB" id="A0A9J7MTJ3"/>
<dbReference type="GO" id="GO:0000266">
    <property type="term" value="P:mitochondrial fission"/>
    <property type="evidence" value="ECO:0000318"/>
    <property type="project" value="GO_Central"/>
</dbReference>
<evidence type="ECO:0000256" key="14">
    <source>
        <dbReference type="ARBA" id="ARBA00023136"/>
    </source>
</evidence>
<dbReference type="Proteomes" id="UP000001554">
    <property type="component" value="Chromosome 6"/>
</dbReference>
<evidence type="ECO:0000256" key="6">
    <source>
        <dbReference type="ARBA" id="ARBA00022499"/>
    </source>
</evidence>
<dbReference type="PANTHER" id="PTHR44188:SF1">
    <property type="entry name" value="GDAP1, ISOFORM A"/>
    <property type="match status" value="1"/>
</dbReference>
<evidence type="ECO:0000256" key="17">
    <source>
        <dbReference type="SAM" id="Coils"/>
    </source>
</evidence>
<dbReference type="CDD" id="cd03204">
    <property type="entry name" value="GST_C_GDAP1_like"/>
    <property type="match status" value="1"/>
</dbReference>
<dbReference type="PROSITE" id="PS50405">
    <property type="entry name" value="GST_CTER"/>
    <property type="match status" value="1"/>
</dbReference>
<sequence length="411" mass="48166">MATAEGESEDGPRETKLVLYHFVTSFYSQKARLALIEKRLKYEEHDVSLPLNENTEPWFMRINPSGEVPVLVHGEQILADANSIIDYIEETFTDDSVPRLVPPEDTRAGRRVRYFREILDNLPVAAYTHGCILHPQLTADSMIPSYATAKLKGMIAQTEQTLTKRASEHPDLSEAYMKKQKQLQQQLQQHDDINYMKRLLHDLEETLDFVEKELVQRFKETQESGQQMWLCCESFTAADIALSTLLHRLTFLGLSRRYWGNGIRPHIQNYYTRVQEHPSFKQVRLIQNYYTRVQEHPSFKQVRLIQNYYTRVQEHPSFKQVRLIQNYYTRVQEHPSFKQVLGNVNNILWSAVMPTIFRMVKRRSPHIMTGASVLALSASLMYMYFKRKWVFARGSWLGQRLVMNIWSSSNV</sequence>
<organism evidence="21 22">
    <name type="scientific">Branchiostoma floridae</name>
    <name type="common">Florida lancelet</name>
    <name type="synonym">Amphioxus</name>
    <dbReference type="NCBI Taxonomy" id="7739"/>
    <lineage>
        <taxon>Eukaryota</taxon>
        <taxon>Metazoa</taxon>
        <taxon>Chordata</taxon>
        <taxon>Cephalochordata</taxon>
        <taxon>Leptocardii</taxon>
        <taxon>Amphioxiformes</taxon>
        <taxon>Branchiostomatidae</taxon>
        <taxon>Branchiostoma</taxon>
    </lineage>
</organism>
<dbReference type="SFLD" id="SFLDS00019">
    <property type="entry name" value="Glutathione_Transferase_(cytos"/>
    <property type="match status" value="1"/>
</dbReference>
<dbReference type="SFLD" id="SFLDG00358">
    <property type="entry name" value="Main_(cytGST)"/>
    <property type="match status" value="1"/>
</dbReference>
<feature type="domain" description="GST C-terminal" evidence="20">
    <location>
        <begin position="148"/>
        <end position="293"/>
    </location>
</feature>
<evidence type="ECO:0000256" key="18">
    <source>
        <dbReference type="SAM" id="Phobius"/>
    </source>
</evidence>
<dbReference type="PROSITE" id="PS50404">
    <property type="entry name" value="GST_NTER"/>
    <property type="match status" value="1"/>
</dbReference>
<feature type="domain" description="GST N-terminal" evidence="19">
    <location>
        <begin position="15"/>
        <end position="96"/>
    </location>
</feature>
<evidence type="ECO:0000256" key="15">
    <source>
        <dbReference type="ARBA" id="ARBA00059649"/>
    </source>
</evidence>
<keyword evidence="21" id="KW-1185">Reference proteome</keyword>
<dbReference type="SUPFAM" id="SSF52833">
    <property type="entry name" value="Thioredoxin-like"/>
    <property type="match status" value="1"/>
</dbReference>
<dbReference type="GO" id="GO:0006626">
    <property type="term" value="P:protein targeting to mitochondrion"/>
    <property type="evidence" value="ECO:0000318"/>
    <property type="project" value="GO_Central"/>
</dbReference>
<evidence type="ECO:0000256" key="2">
    <source>
        <dbReference type="ARBA" id="ARBA00004496"/>
    </source>
</evidence>
<keyword evidence="9" id="KW-0832">Ubl conjugation</keyword>
<dbReference type="SUPFAM" id="SSF47616">
    <property type="entry name" value="GST C-terminal domain-like"/>
    <property type="match status" value="1"/>
</dbReference>
<evidence type="ECO:0000256" key="8">
    <source>
        <dbReference type="ARBA" id="ARBA00022787"/>
    </source>
</evidence>
<dbReference type="FunFam" id="1.20.1050.10:FF:000022">
    <property type="entry name" value="ganglioside-induced differentiation-associated protein 1 isoform X1"/>
    <property type="match status" value="1"/>
</dbReference>
<dbReference type="Pfam" id="PF13410">
    <property type="entry name" value="GST_C_2"/>
    <property type="match status" value="1"/>
</dbReference>
<feature type="coiled-coil region" evidence="17">
    <location>
        <begin position="193"/>
        <end position="220"/>
    </location>
</feature>
<evidence type="ECO:0000256" key="3">
    <source>
        <dbReference type="ARBA" id="ARBA00007409"/>
    </source>
</evidence>
<dbReference type="PANTHER" id="PTHR44188">
    <property type="entry name" value="GDAP1, ISOFORM A"/>
    <property type="match status" value="1"/>
</dbReference>
<evidence type="ECO:0000256" key="12">
    <source>
        <dbReference type="ARBA" id="ARBA00023054"/>
    </source>
</evidence>
<keyword evidence="14 18" id="KW-0472">Membrane</keyword>
<evidence type="ECO:0000256" key="13">
    <source>
        <dbReference type="ARBA" id="ARBA00023128"/>
    </source>
</evidence>
<evidence type="ECO:0000256" key="1">
    <source>
        <dbReference type="ARBA" id="ARBA00004374"/>
    </source>
</evidence>
<dbReference type="Gene3D" id="1.20.1050.10">
    <property type="match status" value="1"/>
</dbReference>
<keyword evidence="5" id="KW-0963">Cytoplasm</keyword>
<name>A0A9J7MTJ3_BRAFL</name>
<evidence type="ECO:0000256" key="16">
    <source>
        <dbReference type="ARBA" id="ARBA00071666"/>
    </source>
</evidence>